<dbReference type="EMBL" id="DS921763">
    <property type="protein sequence ID" value="EEC17300.1"/>
    <property type="molecule type" value="Genomic_DNA"/>
</dbReference>
<dbReference type="AlphaFoldDB" id="B7QEM8"/>
<accession>B7QEM8</accession>
<evidence type="ECO:0000313" key="3">
    <source>
        <dbReference type="Proteomes" id="UP000001555"/>
    </source>
</evidence>
<dbReference type="PaxDb" id="6945-B7QEM8"/>
<reference evidence="2" key="2">
    <citation type="submission" date="2020-05" db="UniProtKB">
        <authorList>
            <consortium name="EnsemblMetazoa"/>
        </authorList>
    </citation>
    <scope>IDENTIFICATION</scope>
    <source>
        <strain evidence="2">wikel</strain>
    </source>
</reference>
<dbReference type="VEuPathDB" id="VectorBase:ISCI011896"/>
<dbReference type="Gene3D" id="1.10.1380.10">
    <property type="entry name" value="Neutral endopeptidase , domain2"/>
    <property type="match status" value="1"/>
</dbReference>
<dbReference type="InParanoid" id="B7QEM8"/>
<dbReference type="SUPFAM" id="SSF55486">
    <property type="entry name" value="Metalloproteases ('zincins'), catalytic domain"/>
    <property type="match status" value="2"/>
</dbReference>
<evidence type="ECO:0008006" key="4">
    <source>
        <dbReference type="Google" id="ProtNLM"/>
    </source>
</evidence>
<dbReference type="InterPro" id="IPR042089">
    <property type="entry name" value="Peptidase_M13_dom_2"/>
</dbReference>
<dbReference type="InterPro" id="IPR024079">
    <property type="entry name" value="MetalloPept_cat_dom_sf"/>
</dbReference>
<reference evidence="1 3" key="1">
    <citation type="submission" date="2008-03" db="EMBL/GenBank/DDBJ databases">
        <title>Annotation of Ixodes scapularis.</title>
        <authorList>
            <consortium name="Ixodes scapularis Genome Project Consortium"/>
            <person name="Caler E."/>
            <person name="Hannick L.I."/>
            <person name="Bidwell S."/>
            <person name="Joardar V."/>
            <person name="Thiagarajan M."/>
            <person name="Amedeo P."/>
            <person name="Galinsky K.J."/>
            <person name="Schobel S."/>
            <person name="Inman J."/>
            <person name="Hostetler J."/>
            <person name="Miller J."/>
            <person name="Hammond M."/>
            <person name="Megy K."/>
            <person name="Lawson D."/>
            <person name="Kodira C."/>
            <person name="Sutton G."/>
            <person name="Meyer J."/>
            <person name="Hill C.A."/>
            <person name="Birren B."/>
            <person name="Nene V."/>
            <person name="Collins F."/>
            <person name="Alarcon-Chaidez F."/>
            <person name="Wikel S."/>
            <person name="Strausberg R."/>
        </authorList>
    </citation>
    <scope>NUCLEOTIDE SEQUENCE [LARGE SCALE GENOMIC DNA]</scope>
    <source>
        <strain evidence="3">Wikel</strain>
        <strain evidence="1">Wikel colony</strain>
    </source>
</reference>
<dbReference type="PROSITE" id="PS51885">
    <property type="entry name" value="NEPRILYSIN"/>
    <property type="match status" value="1"/>
</dbReference>
<dbReference type="VEuPathDB" id="VectorBase:ISCW011896"/>
<dbReference type="EMBL" id="ABJB010348877">
    <property type="status" value="NOT_ANNOTATED_CDS"/>
    <property type="molecule type" value="Genomic_DNA"/>
</dbReference>
<organism>
    <name type="scientific">Ixodes scapularis</name>
    <name type="common">Black-legged tick</name>
    <name type="synonym">Deer tick</name>
    <dbReference type="NCBI Taxonomy" id="6945"/>
    <lineage>
        <taxon>Eukaryota</taxon>
        <taxon>Metazoa</taxon>
        <taxon>Ecdysozoa</taxon>
        <taxon>Arthropoda</taxon>
        <taxon>Chelicerata</taxon>
        <taxon>Arachnida</taxon>
        <taxon>Acari</taxon>
        <taxon>Parasitiformes</taxon>
        <taxon>Ixodida</taxon>
        <taxon>Ixodoidea</taxon>
        <taxon>Ixodidae</taxon>
        <taxon>Ixodinae</taxon>
        <taxon>Ixodes</taxon>
    </lineage>
</organism>
<sequence>MQGTSKNTARLRAPDFCCVKEALEIVQRLNTSLDPCANFHDFVCMRRLSDINSTDVSPLFRIAVDRANLEYSVGSSASPSGRALSRLHRSCVKQNWRFEVALADFTSAIMSTSKVTARMSAADIVKFLALMSFRYRLPGLVTFWEAYNGNSSQTMSLALSKWDSIPPMLNMSCFKCIEFMITTFNAILKVDLKASALMNFHDAVSVHYTTAYNTTNQSLFDSPFRSLSPNAWLDIINEFVYPVYPDAKYIIRETGTDLDDLIVHLTKPSNQPIAVAFLVIQTVMAIYQEFVDLNAFSHPSHEADCSFLVLQVSELQESFEAQVVATPARDDHVQEIVDVVRKQVTSDALSSFTFSEEDHLHISETLGTIEVRLPRDVAIADKPSPEITFNFPADLLAARSFGFEVQQEKVRKKLNNLKPQSYMPDVFRRDNVISIPSSMYSMLKFESKSKPFANLAVLGVRLARELWSFLLETQTWTNKTMQKIQSFELCFSDPDFTKTGVNAAGRSARLMAAALASIVKAASKSNWLHVEHISNSVHMSRGQLFHLVLADSLCGDIIAQLPAEDVNVPAKNTPDFSEVFGCAPDAAMNSNQSLCPV</sequence>
<dbReference type="InterPro" id="IPR000718">
    <property type="entry name" value="Peptidase_M13"/>
</dbReference>
<name>B7QEM8_IXOSC</name>
<dbReference type="Proteomes" id="UP000001555">
    <property type="component" value="Unassembled WGS sequence"/>
</dbReference>
<evidence type="ECO:0000313" key="2">
    <source>
        <dbReference type="EnsemblMetazoa" id="ISCW011896-PA"/>
    </source>
</evidence>
<evidence type="ECO:0000313" key="1">
    <source>
        <dbReference type="EMBL" id="EEC17300.1"/>
    </source>
</evidence>
<dbReference type="GO" id="GO:0005886">
    <property type="term" value="C:plasma membrane"/>
    <property type="evidence" value="ECO:0000318"/>
    <property type="project" value="GO_Central"/>
</dbReference>
<dbReference type="EnsemblMetazoa" id="ISCW011896-RA">
    <property type="protein sequence ID" value="ISCW011896-PA"/>
    <property type="gene ID" value="ISCW011896"/>
</dbReference>
<keyword evidence="3" id="KW-1185">Reference proteome</keyword>
<gene>
    <name evidence="1" type="ORF">IscW_ISCW011896</name>
</gene>
<dbReference type="Gene3D" id="3.40.390.10">
    <property type="entry name" value="Collagenase (Catalytic Domain)"/>
    <property type="match status" value="2"/>
</dbReference>
<dbReference type="GO" id="GO:0016485">
    <property type="term" value="P:protein processing"/>
    <property type="evidence" value="ECO:0000318"/>
    <property type="project" value="GO_Central"/>
</dbReference>
<proteinExistence type="predicted"/>
<dbReference type="GO" id="GO:0004222">
    <property type="term" value="F:metalloendopeptidase activity"/>
    <property type="evidence" value="ECO:0000318"/>
    <property type="project" value="GO_Central"/>
</dbReference>
<dbReference type="PANTHER" id="PTHR11733:SF229">
    <property type="entry name" value="NEPRILYSIN-2-LIKE PROTEIN"/>
    <property type="match status" value="1"/>
</dbReference>
<dbReference type="PANTHER" id="PTHR11733">
    <property type="entry name" value="ZINC METALLOPROTEASE FAMILY M13 NEPRILYSIN-RELATED"/>
    <property type="match status" value="1"/>
</dbReference>
<protein>
    <recommendedName>
        <fullName evidence="4">Peptidase M13 N-terminal domain-containing protein</fullName>
    </recommendedName>
</protein>
<dbReference type="HOGENOM" id="CLU_415208_0_0_1"/>